<feature type="compositionally biased region" description="Polar residues" evidence="1">
    <location>
        <begin position="743"/>
        <end position="757"/>
    </location>
</feature>
<feature type="region of interest" description="Disordered" evidence="1">
    <location>
        <begin position="496"/>
        <end position="515"/>
    </location>
</feature>
<dbReference type="STRING" id="4829.A0A163JCC3"/>
<dbReference type="Gene3D" id="1.20.900.10">
    <property type="entry name" value="Dbl homology (DH) domain"/>
    <property type="match status" value="1"/>
</dbReference>
<evidence type="ECO:0000256" key="1">
    <source>
        <dbReference type="SAM" id="MobiDB-lite"/>
    </source>
</evidence>
<feature type="compositionally biased region" description="Low complexity" evidence="1">
    <location>
        <begin position="728"/>
        <end position="742"/>
    </location>
</feature>
<dbReference type="InterPro" id="IPR053086">
    <property type="entry name" value="RhoGEF_domain"/>
</dbReference>
<feature type="compositionally biased region" description="Low complexity" evidence="1">
    <location>
        <begin position="654"/>
        <end position="680"/>
    </location>
</feature>
<dbReference type="GO" id="GO:0005829">
    <property type="term" value="C:cytosol"/>
    <property type="evidence" value="ECO:0007669"/>
    <property type="project" value="TreeGrafter"/>
</dbReference>
<feature type="region of interest" description="Disordered" evidence="1">
    <location>
        <begin position="898"/>
        <end position="925"/>
    </location>
</feature>
<dbReference type="PANTHER" id="PTHR45834:SF3">
    <property type="entry name" value="RHO GUANINE NUCLEOTIDE EXCHANGE FACTOR 3, ISOFORM L"/>
    <property type="match status" value="1"/>
</dbReference>
<gene>
    <name evidence="3" type="primary">ABSGL_03922.1 scaffold 4693</name>
</gene>
<dbReference type="AlphaFoldDB" id="A0A163JCC3"/>
<dbReference type="InParanoid" id="A0A163JCC3"/>
<dbReference type="SMART" id="SM00325">
    <property type="entry name" value="RhoGEF"/>
    <property type="match status" value="1"/>
</dbReference>
<dbReference type="OMA" id="RRWSESE"/>
<evidence type="ECO:0000313" key="4">
    <source>
        <dbReference type="Proteomes" id="UP000078561"/>
    </source>
</evidence>
<accession>A0A163JCC3</accession>
<evidence type="ECO:0000313" key="3">
    <source>
        <dbReference type="EMBL" id="SAL98393.1"/>
    </source>
</evidence>
<sequence>MNLQLQFEPLDCSFNDWPSAVQQPPGSSPPLAPPRSKSNNDDNQPSDSQDDRVDTKTQKLKLRSLHAIDELLQTERNYTHHLEHLVKIVFGQILQRQKWILDTHKDTIVRNADELLRFHSRLLMALERACQSKDIRSRCGHIATVFLDMGSSFTLYDTYCDKHDAAIALCNNYRSKPEWLTFAKDCIATPTFGSDPGLDQGTKPLHFEDYLIKPVQRVCRYQLLLKEILHYMSPDTAEYRRLDCALGMMQAVVAGIDRRKYQRDTVERTRLFMDRLDLSSSDGQLSKDSLYSLGNLVMAGVIDVTYSSFGQTAPASSSRSKYLGCFIFTTYILMVRPKKVTCYSLKHWFPLRLSELEDLQDINDQRENAFLVRCKKHCFVFTATCQREKRLWIAKLSQAIATAKSEPKSADSFIGSSLQGIAKPTKLRTSRSVTNLLDFYRDSPTCSPSLCSPSTSWLHQQHSSPSSPVEKQQQQSLDENTCNTIRRSKSLGLQLASSYDDRRSNSSSPPASPTLALPCQALHQRHSPPPLPLSIPSTKSAIPATILTKRHSADFMPRTKKREQLKSRIHSEMYIKPLELDNDGPSSSVKPRQLRSGSMDLMTTSSSQSSLNMIGKIKSNHQHAMRIGADHKLKEVCTQDYLASRSWSTLLRESSNGHSNNGSHGNSSTNGTSTSSNSSNAITFGSTNSDHRGHRKSSLSNLRSSSSSFILTGKDPSRRISNGSSNQSTTHVETTSSTATSTLGQSGKQWHRSTTPQPRHAQWKPRSAKRVSSSSTLSSSTSSSGSSSSTTSCMAPINRNVMPHPPIKRTAKPSKTNPSISSYGSYDFQQYYRGKFDGDHVTKDLLPTMTAPRDGGLLYATQKKKPLRSSMSTYSLHIPTSSNVKHALVDGLRRLSPSAKQYDYPKNGRQGDSFTNTDHSHIPTTTSVAKRSSRIFSWIRNDEEPPLSCIQSRSAIISTMVDTRTTLQQPSKPNWSRKWMLSRK</sequence>
<dbReference type="Gene3D" id="2.30.29.30">
    <property type="entry name" value="Pleckstrin-homology domain (PH domain)/Phosphotyrosine-binding domain (PTB)"/>
    <property type="match status" value="1"/>
</dbReference>
<dbReference type="CDD" id="cd00160">
    <property type="entry name" value="RhoGEF"/>
    <property type="match status" value="1"/>
</dbReference>
<dbReference type="Proteomes" id="UP000078561">
    <property type="component" value="Unassembled WGS sequence"/>
</dbReference>
<dbReference type="InterPro" id="IPR011993">
    <property type="entry name" value="PH-like_dom_sf"/>
</dbReference>
<dbReference type="SUPFAM" id="SSF48065">
    <property type="entry name" value="DBL homology domain (DH-domain)"/>
    <property type="match status" value="1"/>
</dbReference>
<reference evidence="3" key="1">
    <citation type="submission" date="2016-04" db="EMBL/GenBank/DDBJ databases">
        <authorList>
            <person name="Evans L.H."/>
            <person name="Alamgir A."/>
            <person name="Owens N."/>
            <person name="Weber N.D."/>
            <person name="Virtaneva K."/>
            <person name="Barbian K."/>
            <person name="Babar A."/>
            <person name="Rosenke K."/>
        </authorList>
    </citation>
    <scope>NUCLEOTIDE SEQUENCE [LARGE SCALE GENOMIC DNA]</scope>
    <source>
        <strain evidence="3">CBS 101.48</strain>
    </source>
</reference>
<dbReference type="GO" id="GO:0005085">
    <property type="term" value="F:guanyl-nucleotide exchange factor activity"/>
    <property type="evidence" value="ECO:0007669"/>
    <property type="project" value="InterPro"/>
</dbReference>
<feature type="domain" description="DH" evidence="2">
    <location>
        <begin position="63"/>
        <end position="259"/>
    </location>
</feature>
<name>A0A163JCC3_ABSGL</name>
<dbReference type="Pfam" id="PF00621">
    <property type="entry name" value="RhoGEF"/>
    <property type="match status" value="1"/>
</dbReference>
<feature type="region of interest" description="Disordered" evidence="1">
    <location>
        <begin position="14"/>
        <end position="56"/>
    </location>
</feature>
<feature type="region of interest" description="Disordered" evidence="1">
    <location>
        <begin position="457"/>
        <end position="478"/>
    </location>
</feature>
<dbReference type="OrthoDB" id="1716625at2759"/>
<feature type="compositionally biased region" description="Polar residues" evidence="1">
    <location>
        <begin position="910"/>
        <end position="925"/>
    </location>
</feature>
<feature type="compositionally biased region" description="Low complexity" evidence="1">
    <location>
        <begin position="698"/>
        <end position="708"/>
    </location>
</feature>
<dbReference type="PANTHER" id="PTHR45834">
    <property type="entry name" value="RHO GUANINE NUCLEOTIDE EXCHANGE FACTOR 9-RELATED"/>
    <property type="match status" value="1"/>
</dbReference>
<proteinExistence type="predicted"/>
<dbReference type="InterPro" id="IPR035899">
    <property type="entry name" value="DBL_dom_sf"/>
</dbReference>
<protein>
    <recommendedName>
        <fullName evidence="2">DH domain-containing protein</fullName>
    </recommendedName>
</protein>
<feature type="region of interest" description="Disordered" evidence="1">
    <location>
        <begin position="578"/>
        <end position="608"/>
    </location>
</feature>
<dbReference type="SUPFAM" id="SSF50729">
    <property type="entry name" value="PH domain-like"/>
    <property type="match status" value="1"/>
</dbReference>
<dbReference type="EMBL" id="LT552071">
    <property type="protein sequence ID" value="SAL98393.1"/>
    <property type="molecule type" value="Genomic_DNA"/>
</dbReference>
<feature type="compositionally biased region" description="Low complexity" evidence="1">
    <location>
        <begin position="772"/>
        <end position="792"/>
    </location>
</feature>
<organism evidence="3">
    <name type="scientific">Absidia glauca</name>
    <name type="common">Pin mould</name>
    <dbReference type="NCBI Taxonomy" id="4829"/>
    <lineage>
        <taxon>Eukaryota</taxon>
        <taxon>Fungi</taxon>
        <taxon>Fungi incertae sedis</taxon>
        <taxon>Mucoromycota</taxon>
        <taxon>Mucoromycotina</taxon>
        <taxon>Mucoromycetes</taxon>
        <taxon>Mucorales</taxon>
        <taxon>Cunninghamellaceae</taxon>
        <taxon>Absidia</taxon>
    </lineage>
</organism>
<dbReference type="PROSITE" id="PS50010">
    <property type="entry name" value="DH_2"/>
    <property type="match status" value="1"/>
</dbReference>
<feature type="region of interest" description="Disordered" evidence="1">
    <location>
        <begin position="653"/>
        <end position="821"/>
    </location>
</feature>
<keyword evidence="4" id="KW-1185">Reference proteome</keyword>
<dbReference type="InterPro" id="IPR000219">
    <property type="entry name" value="DH_dom"/>
</dbReference>
<evidence type="ECO:0000259" key="2">
    <source>
        <dbReference type="PROSITE" id="PS50010"/>
    </source>
</evidence>